<accession>A0A418V539</accession>
<name>A0A418V539_9DEIO</name>
<feature type="transmembrane region" description="Helical" evidence="1">
    <location>
        <begin position="21"/>
        <end position="42"/>
    </location>
</feature>
<proteinExistence type="predicted"/>
<comment type="caution">
    <text evidence="2">The sequence shown here is derived from an EMBL/GenBank/DDBJ whole genome shotgun (WGS) entry which is preliminary data.</text>
</comment>
<protein>
    <submittedName>
        <fullName evidence="2">Uncharacterized protein</fullName>
    </submittedName>
</protein>
<reference evidence="2 3" key="1">
    <citation type="submission" date="2018-09" db="EMBL/GenBank/DDBJ databases">
        <authorList>
            <person name="Zhu H."/>
        </authorList>
    </citation>
    <scope>NUCLEOTIDE SEQUENCE [LARGE SCALE GENOMIC DNA]</scope>
    <source>
        <strain evidence="2 3">K2S05-167</strain>
    </source>
</reference>
<dbReference type="Proteomes" id="UP000286287">
    <property type="component" value="Unassembled WGS sequence"/>
</dbReference>
<sequence>MFDGLLQAHKAGDHKEALMRAYHLALLVLAVPGVPLGLLYWFTRPAPHTWVIALVLVGVSALLAAGVLEKVRRTVQASPAALPVPERLTAALQLGSAPGVPFLVGCSSFHDGLTWLGCWAVALMAYLLGRQRILDLSRK</sequence>
<keyword evidence="1" id="KW-0812">Transmembrane</keyword>
<evidence type="ECO:0000313" key="2">
    <source>
        <dbReference type="EMBL" id="RJF71223.1"/>
    </source>
</evidence>
<gene>
    <name evidence="2" type="ORF">D3875_06205</name>
</gene>
<keyword evidence="3" id="KW-1185">Reference proteome</keyword>
<keyword evidence="1" id="KW-1133">Transmembrane helix</keyword>
<organism evidence="2 3">
    <name type="scientific">Deinococcus cavernae</name>
    <dbReference type="NCBI Taxonomy" id="2320857"/>
    <lineage>
        <taxon>Bacteria</taxon>
        <taxon>Thermotogati</taxon>
        <taxon>Deinococcota</taxon>
        <taxon>Deinococci</taxon>
        <taxon>Deinococcales</taxon>
        <taxon>Deinococcaceae</taxon>
        <taxon>Deinococcus</taxon>
    </lineage>
</organism>
<dbReference type="AlphaFoldDB" id="A0A418V539"/>
<keyword evidence="1" id="KW-0472">Membrane</keyword>
<dbReference type="EMBL" id="QYUJ01000014">
    <property type="protein sequence ID" value="RJF71223.1"/>
    <property type="molecule type" value="Genomic_DNA"/>
</dbReference>
<feature type="transmembrane region" description="Helical" evidence="1">
    <location>
        <begin position="48"/>
        <end position="68"/>
    </location>
</feature>
<evidence type="ECO:0000313" key="3">
    <source>
        <dbReference type="Proteomes" id="UP000286287"/>
    </source>
</evidence>
<evidence type="ECO:0000256" key="1">
    <source>
        <dbReference type="SAM" id="Phobius"/>
    </source>
</evidence>
<feature type="transmembrane region" description="Helical" evidence="1">
    <location>
        <begin position="112"/>
        <end position="129"/>
    </location>
</feature>